<keyword evidence="9" id="KW-1185">Reference proteome</keyword>
<feature type="transmembrane region" description="Helical" evidence="6">
    <location>
        <begin position="358"/>
        <end position="379"/>
    </location>
</feature>
<feature type="transmembrane region" description="Helical" evidence="6">
    <location>
        <begin position="385"/>
        <end position="402"/>
    </location>
</feature>
<proteinExistence type="predicted"/>
<feature type="transmembrane region" description="Helical" evidence="6">
    <location>
        <begin position="108"/>
        <end position="126"/>
    </location>
</feature>
<reference evidence="8" key="1">
    <citation type="submission" date="2022-06" db="EMBL/GenBank/DDBJ databases">
        <title>Rothia sp. isolated from sandalwood seedling.</title>
        <authorList>
            <person name="Tuikhar N."/>
            <person name="Kirdat K."/>
            <person name="Thorat V."/>
            <person name="Swetha P."/>
            <person name="Padma S."/>
            <person name="Sundararaj R."/>
            <person name="Yadav A."/>
        </authorList>
    </citation>
    <scope>NUCLEOTIDE SEQUENCE</scope>
    <source>
        <strain evidence="8">AR01</strain>
    </source>
</reference>
<evidence type="ECO:0000256" key="4">
    <source>
        <dbReference type="ARBA" id="ARBA00022989"/>
    </source>
</evidence>
<dbReference type="PANTHER" id="PTHR43124">
    <property type="entry name" value="PURINE EFFLUX PUMP PBUE"/>
    <property type="match status" value="1"/>
</dbReference>
<name>A0A9X2KIV4_9MICC</name>
<protein>
    <submittedName>
        <fullName evidence="8">MFS transporter</fullName>
    </submittedName>
</protein>
<keyword evidence="2" id="KW-1003">Cell membrane</keyword>
<evidence type="ECO:0000256" key="1">
    <source>
        <dbReference type="ARBA" id="ARBA00004651"/>
    </source>
</evidence>
<feature type="transmembrane region" description="Helical" evidence="6">
    <location>
        <begin position="138"/>
        <end position="161"/>
    </location>
</feature>
<dbReference type="RefSeq" id="WP_254167501.1">
    <property type="nucleotide sequence ID" value="NZ_JANAFB010000030.1"/>
</dbReference>
<dbReference type="Gene3D" id="1.20.1250.20">
    <property type="entry name" value="MFS general substrate transporter like domains"/>
    <property type="match status" value="2"/>
</dbReference>
<dbReference type="InterPro" id="IPR050189">
    <property type="entry name" value="MFS_Efflux_Transporters"/>
</dbReference>
<sequence length="433" mass="46402">MLGMPKRLLFGYLALAVFMAGDGFDLTFLSRYLVVEHGFTGTQAGMVFTVYGFVVAVSAWTTGVLAETFGAKRLMLLGGVLWIGLHLLFVTAGLASPGAAMLTYGLRGVAYPLFMYSFVVLIAQSVEPGRLASAMGWFWAAFSIGLGSLGAFIPTLTIPLVGELGTLWLAPALVGIGTLMCLFLVPGPPPEQDLSRRLTGSARARELLRGVTILAERPQISLAVVIRILCNITLYGFPMMMPLYLTGQLDDSRPWFSQAEWMSLWAIMNTITIVANVVWGRLGDRYGWMRQMRWFGFGGMAVSALAFGYAPHLFGGSFLAMLVAAVIFACSVTAFVPMGAIFPALAPEHRGAAISAHNLASGLTTFIGPGIATLFLPLIGSLGVIWVYACLFLLGTAVTFFIRPPQPGITDDAGRPLPARERAAARRGTSVLA</sequence>
<feature type="transmembrane region" description="Helical" evidence="6">
    <location>
        <begin position="220"/>
        <end position="241"/>
    </location>
</feature>
<gene>
    <name evidence="8" type="ORF">NBM05_11490</name>
</gene>
<dbReference type="GO" id="GO:0005886">
    <property type="term" value="C:plasma membrane"/>
    <property type="evidence" value="ECO:0007669"/>
    <property type="project" value="UniProtKB-SubCell"/>
</dbReference>
<dbReference type="InterPro" id="IPR020846">
    <property type="entry name" value="MFS_dom"/>
</dbReference>
<dbReference type="InterPro" id="IPR004748">
    <property type="entry name" value="Polyol_permease-like"/>
</dbReference>
<feature type="transmembrane region" description="Helical" evidence="6">
    <location>
        <begin position="261"/>
        <end position="282"/>
    </location>
</feature>
<evidence type="ECO:0000313" key="8">
    <source>
        <dbReference type="EMBL" id="MCP3426608.1"/>
    </source>
</evidence>
<evidence type="ECO:0000256" key="2">
    <source>
        <dbReference type="ARBA" id="ARBA00022475"/>
    </source>
</evidence>
<feature type="domain" description="Major facilitator superfamily (MFS) profile" evidence="7">
    <location>
        <begin position="1"/>
        <end position="407"/>
    </location>
</feature>
<organism evidence="8 9">
    <name type="scientific">Rothia santali</name>
    <dbReference type="NCBI Taxonomy" id="2949643"/>
    <lineage>
        <taxon>Bacteria</taxon>
        <taxon>Bacillati</taxon>
        <taxon>Actinomycetota</taxon>
        <taxon>Actinomycetes</taxon>
        <taxon>Micrococcales</taxon>
        <taxon>Micrococcaceae</taxon>
        <taxon>Rothia</taxon>
    </lineage>
</organism>
<evidence type="ECO:0000256" key="3">
    <source>
        <dbReference type="ARBA" id="ARBA00022692"/>
    </source>
</evidence>
<dbReference type="AlphaFoldDB" id="A0A9X2KIV4"/>
<dbReference type="InterPro" id="IPR036259">
    <property type="entry name" value="MFS_trans_sf"/>
</dbReference>
<evidence type="ECO:0000256" key="5">
    <source>
        <dbReference type="ARBA" id="ARBA00023136"/>
    </source>
</evidence>
<evidence type="ECO:0000313" key="9">
    <source>
        <dbReference type="Proteomes" id="UP001139502"/>
    </source>
</evidence>
<accession>A0A9X2KIV4</accession>
<feature type="transmembrane region" description="Helical" evidence="6">
    <location>
        <begin position="74"/>
        <end position="96"/>
    </location>
</feature>
<dbReference type="SUPFAM" id="SSF103473">
    <property type="entry name" value="MFS general substrate transporter"/>
    <property type="match status" value="1"/>
</dbReference>
<dbReference type="CDD" id="cd17337">
    <property type="entry name" value="MFS_CsbX"/>
    <property type="match status" value="1"/>
</dbReference>
<keyword evidence="3 6" id="KW-0812">Transmembrane</keyword>
<feature type="transmembrane region" description="Helical" evidence="6">
    <location>
        <begin position="47"/>
        <end position="67"/>
    </location>
</feature>
<evidence type="ECO:0000259" key="7">
    <source>
        <dbReference type="PROSITE" id="PS50850"/>
    </source>
</evidence>
<keyword evidence="4 6" id="KW-1133">Transmembrane helix</keyword>
<dbReference type="Proteomes" id="UP001139502">
    <property type="component" value="Unassembled WGS sequence"/>
</dbReference>
<dbReference type="PANTHER" id="PTHR43124:SF3">
    <property type="entry name" value="CHLORAMPHENICOL EFFLUX PUMP RV0191"/>
    <property type="match status" value="1"/>
</dbReference>
<dbReference type="InterPro" id="IPR011701">
    <property type="entry name" value="MFS"/>
</dbReference>
<feature type="transmembrane region" description="Helical" evidence="6">
    <location>
        <begin position="318"/>
        <end position="346"/>
    </location>
</feature>
<evidence type="ECO:0000256" key="6">
    <source>
        <dbReference type="SAM" id="Phobius"/>
    </source>
</evidence>
<dbReference type="PROSITE" id="PS50850">
    <property type="entry name" value="MFS"/>
    <property type="match status" value="1"/>
</dbReference>
<comment type="subcellular location">
    <subcellularLocation>
        <location evidence="1">Cell membrane</location>
        <topology evidence="1">Multi-pass membrane protein</topology>
    </subcellularLocation>
</comment>
<dbReference type="GO" id="GO:0022857">
    <property type="term" value="F:transmembrane transporter activity"/>
    <property type="evidence" value="ECO:0007669"/>
    <property type="project" value="InterPro"/>
</dbReference>
<comment type="caution">
    <text evidence="8">The sequence shown here is derived from an EMBL/GenBank/DDBJ whole genome shotgun (WGS) entry which is preliminary data.</text>
</comment>
<feature type="transmembrane region" description="Helical" evidence="6">
    <location>
        <begin position="294"/>
        <end position="312"/>
    </location>
</feature>
<dbReference type="NCBIfam" id="TIGR00897">
    <property type="entry name" value="2A0118"/>
    <property type="match status" value="1"/>
</dbReference>
<keyword evidence="5 6" id="KW-0472">Membrane</keyword>
<dbReference type="EMBL" id="JANAFB010000030">
    <property type="protein sequence ID" value="MCP3426608.1"/>
    <property type="molecule type" value="Genomic_DNA"/>
</dbReference>
<feature type="transmembrane region" description="Helical" evidence="6">
    <location>
        <begin position="167"/>
        <end position="187"/>
    </location>
</feature>
<dbReference type="Pfam" id="PF07690">
    <property type="entry name" value="MFS_1"/>
    <property type="match status" value="1"/>
</dbReference>